<dbReference type="PRINTS" id="PR00367">
    <property type="entry name" value="ETHRSPELEMNT"/>
</dbReference>
<name>A0A834GJ93_RHOSS</name>
<keyword evidence="12" id="KW-1185">Reference proteome</keyword>
<evidence type="ECO:0000259" key="10">
    <source>
        <dbReference type="PROSITE" id="PS51032"/>
    </source>
</evidence>
<protein>
    <recommendedName>
        <fullName evidence="10">AP2/ERF domain-containing protein</fullName>
    </recommendedName>
</protein>
<dbReference type="EMBL" id="WJXA01000008">
    <property type="protein sequence ID" value="KAF7136294.1"/>
    <property type="molecule type" value="Genomic_DNA"/>
</dbReference>
<gene>
    <name evidence="11" type="ORF">RHSIM_Rhsim08G0202800</name>
</gene>
<feature type="compositionally biased region" description="Low complexity" evidence="9">
    <location>
        <begin position="1"/>
        <end position="22"/>
    </location>
</feature>
<keyword evidence="7" id="KW-0539">Nucleus</keyword>
<dbReference type="InterPro" id="IPR036955">
    <property type="entry name" value="AP2/ERF_dom_sf"/>
</dbReference>
<feature type="domain" description="AP2/ERF" evidence="10">
    <location>
        <begin position="144"/>
        <end position="202"/>
    </location>
</feature>
<proteinExistence type="inferred from homology"/>
<keyword evidence="4" id="KW-0238">DNA-binding</keyword>
<dbReference type="InterPro" id="IPR001471">
    <property type="entry name" value="AP2/ERF_dom"/>
</dbReference>
<feature type="domain" description="AP2/ERF" evidence="10">
    <location>
        <begin position="45"/>
        <end position="108"/>
    </location>
</feature>
<dbReference type="GO" id="GO:0003700">
    <property type="term" value="F:DNA-binding transcription factor activity"/>
    <property type="evidence" value="ECO:0007669"/>
    <property type="project" value="InterPro"/>
</dbReference>
<evidence type="ECO:0000256" key="2">
    <source>
        <dbReference type="ARBA" id="ARBA00022737"/>
    </source>
</evidence>
<comment type="subcellular location">
    <subcellularLocation>
        <location evidence="1">Nucleus</location>
    </subcellularLocation>
</comment>
<dbReference type="OrthoDB" id="207175at2759"/>
<dbReference type="Gene3D" id="3.30.730.10">
    <property type="entry name" value="AP2/ERF domain"/>
    <property type="match status" value="2"/>
</dbReference>
<keyword evidence="3" id="KW-0805">Transcription regulation</keyword>
<dbReference type="SUPFAM" id="SSF54171">
    <property type="entry name" value="DNA-binding domain"/>
    <property type="match status" value="2"/>
</dbReference>
<dbReference type="PANTHER" id="PTHR32467">
    <property type="entry name" value="AP2-LIKE ETHYLENE-RESPONSIVE TRANSCRIPTION FACTOR"/>
    <property type="match status" value="1"/>
</dbReference>
<evidence type="ECO:0000256" key="7">
    <source>
        <dbReference type="ARBA" id="ARBA00023242"/>
    </source>
</evidence>
<evidence type="ECO:0000256" key="4">
    <source>
        <dbReference type="ARBA" id="ARBA00023125"/>
    </source>
</evidence>
<sequence length="358" mass="40214">MGKISQQKIQKQGSITSSSKSSATMKVKRTRKSVPRDSPPQRSSIYRGVTRHRWTGRYEAHLWDKNCWNESQNKKGRQGAYDDEEAAAHAYDLAALKYWGHDTILNFPLSTYQEELQEMECQSKEEYIGSLRRKSSGFSRGVSKYRGVARHHHNGRWEARIGRVFGNKYLYLGTYATQEEAATAYDMAAIEYRGLNAVTNFDLSRYIKWLRPNQNSTTTNPSNPQPNPNPNIDFKPSINPSDEGGLSFLHHQQQSCGSGTTKATLLPPCPASGGATASSALGFLLQSPKFEELLDTKSSVDSPSPPPEFDHPRSSFPDDIQTYFDCQEYSSSYAEEDDIIFGDLNSFASPMFQCELDA</sequence>
<keyword evidence="6" id="KW-0804">Transcription</keyword>
<evidence type="ECO:0000256" key="6">
    <source>
        <dbReference type="ARBA" id="ARBA00023163"/>
    </source>
</evidence>
<evidence type="ECO:0000313" key="11">
    <source>
        <dbReference type="EMBL" id="KAF7136294.1"/>
    </source>
</evidence>
<evidence type="ECO:0000256" key="9">
    <source>
        <dbReference type="SAM" id="MobiDB-lite"/>
    </source>
</evidence>
<reference evidence="11" key="1">
    <citation type="submission" date="2019-11" db="EMBL/GenBank/DDBJ databases">
        <authorList>
            <person name="Liu Y."/>
            <person name="Hou J."/>
            <person name="Li T.-Q."/>
            <person name="Guan C.-H."/>
            <person name="Wu X."/>
            <person name="Wu H.-Z."/>
            <person name="Ling F."/>
            <person name="Zhang R."/>
            <person name="Shi X.-G."/>
            <person name="Ren J.-P."/>
            <person name="Chen E.-F."/>
            <person name="Sun J.-M."/>
        </authorList>
    </citation>
    <scope>NUCLEOTIDE SEQUENCE</scope>
    <source>
        <strain evidence="11">Adult_tree_wgs_1</strain>
        <tissue evidence="11">Leaves</tissue>
    </source>
</reference>
<comment type="caution">
    <text evidence="11">The sequence shown here is derived from an EMBL/GenBank/DDBJ whole genome shotgun (WGS) entry which is preliminary data.</text>
</comment>
<dbReference type="FunFam" id="3.30.730.10:FF:000004">
    <property type="entry name" value="AP2-like ethylene-responsive transcription factor"/>
    <property type="match status" value="1"/>
</dbReference>
<feature type="region of interest" description="Disordered" evidence="9">
    <location>
        <begin position="295"/>
        <end position="317"/>
    </location>
</feature>
<dbReference type="CDD" id="cd00018">
    <property type="entry name" value="AP2"/>
    <property type="match status" value="1"/>
</dbReference>
<comment type="similarity">
    <text evidence="8">Belongs to the AP2/ERF transcription factor family. AP2 subfamily.</text>
</comment>
<dbReference type="AlphaFoldDB" id="A0A834GJ93"/>
<dbReference type="GO" id="GO:0005634">
    <property type="term" value="C:nucleus"/>
    <property type="evidence" value="ECO:0007669"/>
    <property type="project" value="UniProtKB-SubCell"/>
</dbReference>
<dbReference type="FunFam" id="3.30.730.10:FF:000002">
    <property type="entry name" value="AP2-like ethylene-responsive transcription factor"/>
    <property type="match status" value="1"/>
</dbReference>
<keyword evidence="5" id="KW-0010">Activator</keyword>
<organism evidence="11 12">
    <name type="scientific">Rhododendron simsii</name>
    <name type="common">Sims's rhododendron</name>
    <dbReference type="NCBI Taxonomy" id="118357"/>
    <lineage>
        <taxon>Eukaryota</taxon>
        <taxon>Viridiplantae</taxon>
        <taxon>Streptophyta</taxon>
        <taxon>Embryophyta</taxon>
        <taxon>Tracheophyta</taxon>
        <taxon>Spermatophyta</taxon>
        <taxon>Magnoliopsida</taxon>
        <taxon>eudicotyledons</taxon>
        <taxon>Gunneridae</taxon>
        <taxon>Pentapetalae</taxon>
        <taxon>asterids</taxon>
        <taxon>Ericales</taxon>
        <taxon>Ericaceae</taxon>
        <taxon>Ericoideae</taxon>
        <taxon>Rhodoreae</taxon>
        <taxon>Rhododendron</taxon>
    </lineage>
</organism>
<evidence type="ECO:0000256" key="1">
    <source>
        <dbReference type="ARBA" id="ARBA00004123"/>
    </source>
</evidence>
<accession>A0A834GJ93</accession>
<dbReference type="PROSITE" id="PS51032">
    <property type="entry name" value="AP2_ERF"/>
    <property type="match status" value="2"/>
</dbReference>
<evidence type="ECO:0000313" key="12">
    <source>
        <dbReference type="Proteomes" id="UP000626092"/>
    </source>
</evidence>
<dbReference type="SMART" id="SM00380">
    <property type="entry name" value="AP2"/>
    <property type="match status" value="2"/>
</dbReference>
<dbReference type="Proteomes" id="UP000626092">
    <property type="component" value="Unassembled WGS sequence"/>
</dbReference>
<evidence type="ECO:0000256" key="5">
    <source>
        <dbReference type="ARBA" id="ARBA00023159"/>
    </source>
</evidence>
<keyword evidence="2" id="KW-0677">Repeat</keyword>
<feature type="region of interest" description="Disordered" evidence="9">
    <location>
        <begin position="1"/>
        <end position="47"/>
    </location>
</feature>
<dbReference type="InterPro" id="IPR016177">
    <property type="entry name" value="DNA-bd_dom_sf"/>
</dbReference>
<dbReference type="GO" id="GO:0003677">
    <property type="term" value="F:DNA binding"/>
    <property type="evidence" value="ECO:0007669"/>
    <property type="project" value="UniProtKB-KW"/>
</dbReference>
<dbReference type="PANTHER" id="PTHR32467:SF172">
    <property type="entry name" value="OS09G0423800 PROTEIN"/>
    <property type="match status" value="1"/>
</dbReference>
<dbReference type="Pfam" id="PF00847">
    <property type="entry name" value="AP2"/>
    <property type="match status" value="1"/>
</dbReference>
<evidence type="ECO:0000256" key="3">
    <source>
        <dbReference type="ARBA" id="ARBA00023015"/>
    </source>
</evidence>
<feature type="region of interest" description="Disordered" evidence="9">
    <location>
        <begin position="213"/>
        <end position="248"/>
    </location>
</feature>
<evidence type="ECO:0000256" key="8">
    <source>
        <dbReference type="ARBA" id="ARBA00037973"/>
    </source>
</evidence>
<feature type="compositionally biased region" description="Low complexity" evidence="9">
    <location>
        <begin position="213"/>
        <end position="222"/>
    </location>
</feature>